<evidence type="ECO:0000313" key="4">
    <source>
        <dbReference type="EMBL" id="KMZ81776.1"/>
    </source>
</evidence>
<reference evidence="4 5" key="1">
    <citation type="submission" date="2011-08" db="EMBL/GenBank/DDBJ databases">
        <title>The Genome Sequence of Plasmodium vivax India VII.</title>
        <authorList>
            <consortium name="The Broad Institute Genome Sequencing Platform"/>
            <consortium name="The Broad Institute Genome Sequencing Center for Infectious Disease"/>
            <person name="Neafsey D."/>
            <person name="Carlton J."/>
            <person name="Barnwell J."/>
            <person name="Collins W."/>
            <person name="Escalante A."/>
            <person name="Mullikin J."/>
            <person name="Saul A."/>
            <person name="Guigo R."/>
            <person name="Camara F."/>
            <person name="Young S.K."/>
            <person name="Zeng Q."/>
            <person name="Gargeya S."/>
            <person name="Fitzgerald M."/>
            <person name="Haas B."/>
            <person name="Abouelleil A."/>
            <person name="Alvarado L."/>
            <person name="Arachchi H.M."/>
            <person name="Berlin A."/>
            <person name="Brown A."/>
            <person name="Chapman S.B."/>
            <person name="Chen Z."/>
            <person name="Dunbar C."/>
            <person name="Freedman E."/>
            <person name="Gearin G."/>
            <person name="Gellesch M."/>
            <person name="Goldberg J."/>
            <person name="Griggs A."/>
            <person name="Gujja S."/>
            <person name="Heiman D."/>
            <person name="Howarth C."/>
            <person name="Larson L."/>
            <person name="Lui A."/>
            <person name="MacDonald P.J.P."/>
            <person name="Montmayeur A."/>
            <person name="Murphy C."/>
            <person name="Neiman D."/>
            <person name="Pearson M."/>
            <person name="Priest M."/>
            <person name="Roberts A."/>
            <person name="Saif S."/>
            <person name="Shea T."/>
            <person name="Shenoy N."/>
            <person name="Sisk P."/>
            <person name="Stolte C."/>
            <person name="Sykes S."/>
            <person name="Wortman J."/>
            <person name="Nusbaum C."/>
            <person name="Birren B."/>
        </authorList>
    </citation>
    <scope>NUCLEOTIDE SEQUENCE [LARGE SCALE GENOMIC DNA]</scope>
    <source>
        <strain evidence="4 5">India VII</strain>
    </source>
</reference>
<sequence>MEVAPVTEEPSSNTSLFNTFIEKYKGIFLAHVKREFLIIGTSFIGLLLASYIFLTYVNSSAKKKAKQKDEPPKEVTNKEMEEENTKTDEWKAKEWKAWMEQLDKDAEIFTTSLEHKKDQWLVQRELEWGDWVKSMEEKWNHYNEKMGSEYYSVIYKNTSAWSDEQWENWINTEAKQLMEIDWSDWISESESYVDVMMVKEWIVWKNNKIMEWIMRDWKCKEDEQWDAWEKNKWSKWFSINERKKWTQWKDRLSKETEEWTAWVENKEKQYLDNEDRKLVEWKKNNYILFNKWMESFINKWIKEKQWKHYSKQPTGVEPPAAMSLSN</sequence>
<feature type="domain" description="Tryptophan/threonine-rich plasmodium antigen C-terminal" evidence="3">
    <location>
        <begin position="94"/>
        <end position="308"/>
    </location>
</feature>
<evidence type="ECO:0000256" key="1">
    <source>
        <dbReference type="SAM" id="MobiDB-lite"/>
    </source>
</evidence>
<accession>A0A0J9SGL9</accession>
<dbReference type="InterPro" id="IPR022089">
    <property type="entry name" value="Plasmodium-antigen_C"/>
</dbReference>
<dbReference type="OrthoDB" id="381155at2759"/>
<dbReference type="Pfam" id="PF12319">
    <property type="entry name" value="TryThrA_C"/>
    <property type="match status" value="1"/>
</dbReference>
<gene>
    <name evidence="4" type="ORF">PVIIG_04275</name>
</gene>
<protein>
    <submittedName>
        <fullName evidence="4">Tryptophan-rich antigen (Pv-fam-a)</fullName>
    </submittedName>
</protein>
<dbReference type="EMBL" id="KQ234224">
    <property type="protein sequence ID" value="KMZ81776.1"/>
    <property type="molecule type" value="Genomic_DNA"/>
</dbReference>
<feature type="compositionally biased region" description="Basic and acidic residues" evidence="1">
    <location>
        <begin position="67"/>
        <end position="86"/>
    </location>
</feature>
<dbReference type="AlphaFoldDB" id="A0A0J9SGL9"/>
<name>A0A0J9SGL9_PLAVI</name>
<feature type="region of interest" description="Disordered" evidence="1">
    <location>
        <begin position="65"/>
        <end position="86"/>
    </location>
</feature>
<proteinExistence type="predicted"/>
<keyword evidence="2" id="KW-0472">Membrane</keyword>
<evidence type="ECO:0000256" key="2">
    <source>
        <dbReference type="SAM" id="Phobius"/>
    </source>
</evidence>
<keyword evidence="2" id="KW-0812">Transmembrane</keyword>
<feature type="transmembrane region" description="Helical" evidence="2">
    <location>
        <begin position="36"/>
        <end position="57"/>
    </location>
</feature>
<evidence type="ECO:0000313" key="5">
    <source>
        <dbReference type="Proteomes" id="UP000053562"/>
    </source>
</evidence>
<keyword evidence="2" id="KW-1133">Transmembrane helix</keyword>
<dbReference type="Proteomes" id="UP000053562">
    <property type="component" value="Unassembled WGS sequence"/>
</dbReference>
<organism evidence="4 5">
    <name type="scientific">Plasmodium vivax India VII</name>
    <dbReference type="NCBI Taxonomy" id="1077284"/>
    <lineage>
        <taxon>Eukaryota</taxon>
        <taxon>Sar</taxon>
        <taxon>Alveolata</taxon>
        <taxon>Apicomplexa</taxon>
        <taxon>Aconoidasida</taxon>
        <taxon>Haemosporida</taxon>
        <taxon>Plasmodiidae</taxon>
        <taxon>Plasmodium</taxon>
        <taxon>Plasmodium (Plasmodium)</taxon>
    </lineage>
</organism>
<evidence type="ECO:0000259" key="3">
    <source>
        <dbReference type="Pfam" id="PF12319"/>
    </source>
</evidence>